<dbReference type="PANTHER" id="PTHR12389">
    <property type="entry name" value="ZINC FINGER PROTEIN 294"/>
    <property type="match status" value="1"/>
</dbReference>
<evidence type="ECO:0000256" key="1">
    <source>
        <dbReference type="ARBA" id="ARBA00000900"/>
    </source>
</evidence>
<keyword evidence="12 16" id="KW-0833">Ubl conjugation pathway</keyword>
<dbReference type="InterPro" id="IPR054477">
    <property type="entry name" value="LTN1_E3_ligase_6th"/>
</dbReference>
<feature type="domain" description="RING-type" evidence="18">
    <location>
        <begin position="1880"/>
        <end position="1927"/>
    </location>
</feature>
<dbReference type="Pfam" id="PF23009">
    <property type="entry name" value="UBC_like"/>
    <property type="match status" value="1"/>
</dbReference>
<evidence type="ECO:0000256" key="15">
    <source>
        <dbReference type="PROSITE-ProRule" id="PRU00175"/>
    </source>
</evidence>
<dbReference type="GO" id="GO:0043023">
    <property type="term" value="F:ribosomal large subunit binding"/>
    <property type="evidence" value="ECO:0007669"/>
    <property type="project" value="TreeGrafter"/>
</dbReference>
<evidence type="ECO:0000256" key="12">
    <source>
        <dbReference type="ARBA" id="ARBA00022786"/>
    </source>
</evidence>
<reference evidence="19" key="1">
    <citation type="submission" date="2022-07" db="EMBL/GenBank/DDBJ databases">
        <title>Phylogenomic reconstructions and comparative analyses of Kickxellomycotina fungi.</title>
        <authorList>
            <person name="Reynolds N.K."/>
            <person name="Stajich J.E."/>
            <person name="Barry K."/>
            <person name="Grigoriev I.V."/>
            <person name="Crous P."/>
            <person name="Smith M.E."/>
        </authorList>
    </citation>
    <scope>NUCLEOTIDE SEQUENCE</scope>
    <source>
        <strain evidence="19">NBRC 105413</strain>
    </source>
</reference>
<comment type="function">
    <text evidence="16">E3 ubiquitin-protein ligase. Component of the ribosome quality control complex (RQC), a ribosome-associated complex that mediates ubiquitination and extraction of incompletely synthesized nascent chains for proteasomal degradation.</text>
</comment>
<evidence type="ECO:0000256" key="7">
    <source>
        <dbReference type="ARBA" id="ARBA00022490"/>
    </source>
</evidence>
<evidence type="ECO:0000313" key="19">
    <source>
        <dbReference type="EMBL" id="KAJ1647019.1"/>
    </source>
</evidence>
<comment type="function">
    <text evidence="14">E3 ubiquitin-protein ligase component of the ribosome quality control complex (RQC), a ribosome-associated complex that mediates ubiquitination and extraction of incompletely synthesized nascent chains for proteasomal degradation. Mediates ubiquitination of proteins derived from mRNAs lacking stop codons (non-stop proteins) and other translation arrest products induced by poly-lysine sequences and tandem rare codons. Ubiquitination leads to CDC48 recruitment for extraction and degradation of the incomplete translation product. May indirectly play a role in chromatin function and transcription.</text>
</comment>
<dbReference type="CDD" id="cd16491">
    <property type="entry name" value="RING-CH-C4HC3_LTN1"/>
    <property type="match status" value="1"/>
</dbReference>
<keyword evidence="8 16" id="KW-0808">Transferase</keyword>
<evidence type="ECO:0000256" key="3">
    <source>
        <dbReference type="ARBA" id="ARBA00004906"/>
    </source>
</evidence>
<evidence type="ECO:0000256" key="9">
    <source>
        <dbReference type="ARBA" id="ARBA00022723"/>
    </source>
</evidence>
<comment type="subunit">
    <text evidence="16">Component of the ribosome quality control complex (RQC).</text>
</comment>
<keyword evidence="10" id="KW-0677">Repeat</keyword>
<dbReference type="GO" id="GO:0061630">
    <property type="term" value="F:ubiquitin protein ligase activity"/>
    <property type="evidence" value="ECO:0007669"/>
    <property type="project" value="UniProtKB-UniRule"/>
</dbReference>
<evidence type="ECO:0000256" key="11">
    <source>
        <dbReference type="ARBA" id="ARBA00022771"/>
    </source>
</evidence>
<keyword evidence="20" id="KW-1185">Reference proteome</keyword>
<evidence type="ECO:0000313" key="20">
    <source>
        <dbReference type="Proteomes" id="UP001145021"/>
    </source>
</evidence>
<evidence type="ECO:0000256" key="16">
    <source>
        <dbReference type="RuleBase" id="RU367090"/>
    </source>
</evidence>
<sequence length="1930" mass="210105">MSGKKNQPRVKGNLKPTSSSRAADLLGGDMAAINAFKANPALAFSQFSRASPSASNGPSTPTTYTASPKGSSPASHSGASTPQKPATAAVAATATGASAALDQIDGQLASQLKRLGKQDSKTKMRALFELKTYVSEHSFESGLEGMLLAWPPLFKKYIFDPDRRVRAAVANVNAALVTKVGKRLATHLKQLVGPWVASYFDPHREVAKASRSAFERVFPESKRSEVYSYCLSELVEFAADNILNQTPETLSDPRFVDPEDMRSKYEHVIGASFGTLALAVEENVPSKLLEYKIQFDAIFGAKPALRFVSSQSSFIRRGCYRLIRIVMLRCPELVRDVHGAMAHALLSSCFKDSDPNAHGDMWDAVLLTTKNYPHVWLGDAASAPNAEQKRGKQQPLDRLLDFLRSRCHLAPTVSYPSMLALLANLPASVIDSASFQSEFENALWQGAANASGSADPKNEGAAAVRAVRQESVALVSAICECFSFLWTRSLKNASSTAAEGDIAGNEKAKEFVAKEASRETDRLWHFYLQNPESAEQMTQPVVKLYCKIENLSAKYDTSLLEKIWAQTGWFAQRRLSGDSIYPIVYLTTQLALLDPKSHRALVLCARRLLVDFCQLAVQSPDSAAAQSLIQTLTQLAPEIVFQEGFSTKFSMRLEGTGSSEEAIDLVLSKAQYLIETTGSAVDAAQSVDAFIASKLLRIGDKESADSIFRMISALLAALPASETTKSLKWNDAARLPSLGRGLLLHMPSLPDGPQEILASEIDAPSSDFVRLLGQALLTHFTSEADLIGQSIADSVFSWMETVFMTLYKVQWSHKCITASAYLASWTSATYEVLNSWTNLARDSVASPRFVRFWLSRSGNQANSALGLLFDFAISAAPEPKASSADDVIATLVSKLQPQSKRAWSAIESQIGKLNLGSELSRALADSISSDLGDLCVSKNPSHLARLAHSVYARICPQSDSKALKALVSDWILDERQWNRALNADSAVALGYEGQTARYLSLASTSSLLGLRKAIDAFSEDRLGVSSMSGSCHTLTRWSANAAGLQKAAAVSDTSKIFDIYGLSRFARRAIFAIEFVQLCGGTPTLSFAANDQLAAFIRNMTLAFILLNEALTIIRSYLDQDFSAEEEKEYAAPAGEHYLHKSKMALPYLSIVKVDSDNSAVLCAQIEATTGVIRDFVSDVLGISVVHGSALPRELSSDFGHQSSITGPRDPSRWLSALVTSLTNSGRAGKGNHENNQKDSVWEQVVNFCVSRAFDDAGSPWAMVLGNLMEWCLWAFPLDSVDIEAAVANPLSRRIAANAEPVSWTCLVTVVVRAVRLRQQCARSPALQSTLLDVVSQLSKSSDIADDGIQLVSQLELLCELLPAKRASLDASASTPKIVGILTGLCERLGNDENINLTVILAALATIERFALCAPAIDDEGAIGLARLCLRWISRDFGTKQQVLVATAASRAVSSLAQMTFNMVENSLEVVGPTMRQIGEQLVDRCVLSERPVAEGVHALTRLVRCGYFSIPAFTSLYPVLCSASPQLTIELMRLILSAKDISEYIGAHLVDLVRLVSVAAKALGDLSVPLEEFGEAVESDEYIRSAGLRLLSSMALVGRCADAIVVDAERHEEITDLLNQKQVLDSAMPWVCALLGLNGNSVSGGRGFNAKLWDIVYGFDWDTWATELALNPTGEQLFRVLAHHVLFSVAWAFPSTFRLWWAGLSQGSRATSVAVEQFVTKFVSPAIVENEMHRIRQQDGEDRGDEKEDYESHIGDCIGGEIEDGDCCGVSSKSLSKPTAIARVIEEYDESTVRAGASQVTLTYTIDDSTLEIAVRMPSTYPLTLPTFECAKRVAVSEKRWRGWLVSAQAQMSRNRRMDAVCAQLLGNIGAHFAGVEDCAICYSAVGTMDNTLPNKQCNACKKKFHRMCIFKWFNTSNQSTCPLCRNLF</sequence>
<comment type="subcellular location">
    <subcellularLocation>
        <location evidence="2">Cytoplasm</location>
        <location evidence="2">Cytosol</location>
    </subcellularLocation>
</comment>
<evidence type="ECO:0000256" key="4">
    <source>
        <dbReference type="ARBA" id="ARBA00007997"/>
    </source>
</evidence>
<evidence type="ECO:0000256" key="2">
    <source>
        <dbReference type="ARBA" id="ARBA00004514"/>
    </source>
</evidence>
<accession>A0A9W7XPP1</accession>
<dbReference type="InterPro" id="IPR011989">
    <property type="entry name" value="ARM-like"/>
</dbReference>
<dbReference type="Gene3D" id="1.25.10.10">
    <property type="entry name" value="Leucine-rich Repeat Variant"/>
    <property type="match status" value="1"/>
</dbReference>
<evidence type="ECO:0000256" key="13">
    <source>
        <dbReference type="ARBA" id="ARBA00022833"/>
    </source>
</evidence>
<dbReference type="PROSITE" id="PS50089">
    <property type="entry name" value="ZF_RING_2"/>
    <property type="match status" value="1"/>
</dbReference>
<dbReference type="Gene3D" id="3.30.40.10">
    <property type="entry name" value="Zinc/RING finger domain, C3HC4 (zinc finger)"/>
    <property type="match status" value="1"/>
</dbReference>
<keyword evidence="11 15" id="KW-0863">Zinc-finger</keyword>
<dbReference type="InterPro" id="IPR011016">
    <property type="entry name" value="Znf_RING-CH"/>
</dbReference>
<dbReference type="FunFam" id="3.30.40.10:FF:000038">
    <property type="entry name" value="E3 ubiquitin-protein ligase listerin"/>
    <property type="match status" value="1"/>
</dbReference>
<evidence type="ECO:0000259" key="18">
    <source>
        <dbReference type="PROSITE" id="PS50089"/>
    </source>
</evidence>
<dbReference type="SUPFAM" id="SSF48371">
    <property type="entry name" value="ARM repeat"/>
    <property type="match status" value="1"/>
</dbReference>
<evidence type="ECO:0000256" key="17">
    <source>
        <dbReference type="SAM" id="MobiDB-lite"/>
    </source>
</evidence>
<dbReference type="GO" id="GO:1990116">
    <property type="term" value="P:ribosome-associated ubiquitin-dependent protein catabolic process"/>
    <property type="evidence" value="ECO:0007669"/>
    <property type="project" value="UniProtKB-UniRule"/>
</dbReference>
<dbReference type="InterPro" id="IPR001841">
    <property type="entry name" value="Znf_RING"/>
</dbReference>
<dbReference type="GO" id="GO:0072344">
    <property type="term" value="P:rescue of stalled ribosome"/>
    <property type="evidence" value="ECO:0007669"/>
    <property type="project" value="UniProtKB-UniRule"/>
</dbReference>
<feature type="compositionally biased region" description="Polar residues" evidence="17">
    <location>
        <begin position="48"/>
        <end position="84"/>
    </location>
</feature>
<dbReference type="SMART" id="SM00744">
    <property type="entry name" value="RINGv"/>
    <property type="match status" value="1"/>
</dbReference>
<dbReference type="Proteomes" id="UP001145021">
    <property type="component" value="Unassembled WGS sequence"/>
</dbReference>
<dbReference type="EMBL" id="JANBOH010000041">
    <property type="protein sequence ID" value="KAJ1647019.1"/>
    <property type="molecule type" value="Genomic_DNA"/>
</dbReference>
<dbReference type="Pfam" id="PF13639">
    <property type="entry name" value="zf-RING_2"/>
    <property type="match status" value="1"/>
</dbReference>
<dbReference type="InterPro" id="IPR054476">
    <property type="entry name" value="Ltn1_N"/>
</dbReference>
<comment type="catalytic activity">
    <reaction evidence="1 16">
        <text>S-ubiquitinyl-[E2 ubiquitin-conjugating enzyme]-L-cysteine + [acceptor protein]-L-lysine = [E2 ubiquitin-conjugating enzyme]-L-cysteine + N(6)-ubiquitinyl-[acceptor protein]-L-lysine.</text>
        <dbReference type="EC" id="2.3.2.27"/>
    </reaction>
</comment>
<evidence type="ECO:0000256" key="14">
    <source>
        <dbReference type="ARBA" id="ARBA00055150"/>
    </source>
</evidence>
<dbReference type="SUPFAM" id="SSF57850">
    <property type="entry name" value="RING/U-box"/>
    <property type="match status" value="1"/>
</dbReference>
<protein>
    <recommendedName>
        <fullName evidence="6 16">E3 ubiquitin-protein ligase listerin</fullName>
        <ecNumber evidence="5 16">2.3.2.27</ecNumber>
    </recommendedName>
    <alternativeName>
        <fullName evidence="16">RING-type E3 ubiquitin transferase listerin</fullName>
    </alternativeName>
</protein>
<dbReference type="GO" id="GO:1990112">
    <property type="term" value="C:RQC complex"/>
    <property type="evidence" value="ECO:0007669"/>
    <property type="project" value="UniProtKB-UniRule"/>
</dbReference>
<dbReference type="InterPro" id="IPR039804">
    <property type="entry name" value="RING-CH-C4HC3_LTN1"/>
</dbReference>
<evidence type="ECO:0000256" key="8">
    <source>
        <dbReference type="ARBA" id="ARBA00022679"/>
    </source>
</evidence>
<evidence type="ECO:0000256" key="5">
    <source>
        <dbReference type="ARBA" id="ARBA00012483"/>
    </source>
</evidence>
<evidence type="ECO:0000256" key="10">
    <source>
        <dbReference type="ARBA" id="ARBA00022737"/>
    </source>
</evidence>
<feature type="region of interest" description="Disordered" evidence="17">
    <location>
        <begin position="48"/>
        <end position="87"/>
    </location>
</feature>
<dbReference type="PANTHER" id="PTHR12389:SF0">
    <property type="entry name" value="E3 UBIQUITIN-PROTEIN LIGASE LISTERIN"/>
    <property type="match status" value="1"/>
</dbReference>
<dbReference type="InterPro" id="IPR016024">
    <property type="entry name" value="ARM-type_fold"/>
</dbReference>
<dbReference type="InterPro" id="IPR054478">
    <property type="entry name" value="LTN1_UBC"/>
</dbReference>
<dbReference type="Pfam" id="PF22999">
    <property type="entry name" value="LTN1_E3_ligase_6th"/>
    <property type="match status" value="1"/>
</dbReference>
<dbReference type="InterPro" id="IPR013083">
    <property type="entry name" value="Znf_RING/FYVE/PHD"/>
</dbReference>
<comment type="similarity">
    <text evidence="4 16">Belongs to the LTN1 family.</text>
</comment>
<dbReference type="EC" id="2.3.2.27" evidence="5 16"/>
<dbReference type="Pfam" id="PF22958">
    <property type="entry name" value="Ltn1_1st"/>
    <property type="match status" value="1"/>
</dbReference>
<proteinExistence type="inferred from homology"/>
<dbReference type="GO" id="GO:0005829">
    <property type="term" value="C:cytosol"/>
    <property type="evidence" value="ECO:0007669"/>
    <property type="project" value="UniProtKB-SubCell"/>
</dbReference>
<feature type="region of interest" description="Disordered" evidence="17">
    <location>
        <begin position="1"/>
        <end position="22"/>
    </location>
</feature>
<organism evidence="19 20">
    <name type="scientific">Coemansia asiatica</name>
    <dbReference type="NCBI Taxonomy" id="1052880"/>
    <lineage>
        <taxon>Eukaryota</taxon>
        <taxon>Fungi</taxon>
        <taxon>Fungi incertae sedis</taxon>
        <taxon>Zoopagomycota</taxon>
        <taxon>Kickxellomycotina</taxon>
        <taxon>Kickxellomycetes</taxon>
        <taxon>Kickxellales</taxon>
        <taxon>Kickxellaceae</taxon>
        <taxon>Coemansia</taxon>
    </lineage>
</organism>
<dbReference type="InterPro" id="IPR039795">
    <property type="entry name" value="LTN1/Rkr1"/>
</dbReference>
<dbReference type="GO" id="GO:0008270">
    <property type="term" value="F:zinc ion binding"/>
    <property type="evidence" value="ECO:0007669"/>
    <property type="project" value="UniProtKB-KW"/>
</dbReference>
<evidence type="ECO:0000256" key="6">
    <source>
        <dbReference type="ARBA" id="ARBA00017157"/>
    </source>
</evidence>
<keyword evidence="7" id="KW-0963">Cytoplasm</keyword>
<name>A0A9W7XPP1_9FUNG</name>
<keyword evidence="13 16" id="KW-0862">Zinc</keyword>
<dbReference type="SMART" id="SM01197">
    <property type="entry name" value="FANCL_C"/>
    <property type="match status" value="1"/>
</dbReference>
<comment type="caution">
    <text evidence="19">The sequence shown here is derived from an EMBL/GenBank/DDBJ whole genome shotgun (WGS) entry which is preliminary data.</text>
</comment>
<keyword evidence="9 16" id="KW-0479">Metal-binding</keyword>
<gene>
    <name evidence="19" type="ORF">LPJ64_001547</name>
</gene>
<comment type="pathway">
    <text evidence="3 16">Protein modification; protein ubiquitination.</text>
</comment>